<evidence type="ECO:0000313" key="10">
    <source>
        <dbReference type="EMBL" id="KXK66488.1"/>
    </source>
</evidence>
<dbReference type="PROSITE" id="PS00211">
    <property type="entry name" value="ABC_TRANSPORTER_1"/>
    <property type="match status" value="1"/>
</dbReference>
<keyword evidence="4" id="KW-0677">Repeat</keyword>
<evidence type="ECO:0000256" key="5">
    <source>
        <dbReference type="ARBA" id="ARBA00022741"/>
    </source>
</evidence>
<dbReference type="Proteomes" id="UP000070366">
    <property type="component" value="Unassembled WGS sequence"/>
</dbReference>
<organism evidence="10 11">
    <name type="scientific">Christensenella minuta</name>
    <dbReference type="NCBI Taxonomy" id="626937"/>
    <lineage>
        <taxon>Bacteria</taxon>
        <taxon>Bacillati</taxon>
        <taxon>Bacillota</taxon>
        <taxon>Clostridia</taxon>
        <taxon>Christensenellales</taxon>
        <taxon>Christensenellaceae</taxon>
        <taxon>Christensenella</taxon>
    </lineage>
</organism>
<dbReference type="InterPro" id="IPR017871">
    <property type="entry name" value="ABC_transporter-like_CS"/>
</dbReference>
<dbReference type="PANTHER" id="PTHR43790">
    <property type="entry name" value="CARBOHYDRATE TRANSPORT ATP-BINDING PROTEIN MG119-RELATED"/>
    <property type="match status" value="1"/>
</dbReference>
<evidence type="ECO:0000256" key="7">
    <source>
        <dbReference type="ARBA" id="ARBA00022967"/>
    </source>
</evidence>
<keyword evidence="6" id="KW-0067">ATP-binding</keyword>
<keyword evidence="3" id="KW-1003">Cell membrane</keyword>
<feature type="domain" description="ABC transporter" evidence="9">
    <location>
        <begin position="7"/>
        <end position="241"/>
    </location>
</feature>
<dbReference type="SMART" id="SM00382">
    <property type="entry name" value="AAA"/>
    <property type="match status" value="2"/>
</dbReference>
<evidence type="ECO:0000256" key="2">
    <source>
        <dbReference type="ARBA" id="ARBA00022448"/>
    </source>
</evidence>
<gene>
    <name evidence="10" type="ORF">HMPREF3293_00673</name>
</gene>
<evidence type="ECO:0000256" key="4">
    <source>
        <dbReference type="ARBA" id="ARBA00022737"/>
    </source>
</evidence>
<dbReference type="Pfam" id="PF00005">
    <property type="entry name" value="ABC_tran"/>
    <property type="match status" value="2"/>
</dbReference>
<evidence type="ECO:0000313" key="11">
    <source>
        <dbReference type="Proteomes" id="UP000070366"/>
    </source>
</evidence>
<keyword evidence="2" id="KW-0813">Transport</keyword>
<dbReference type="STRING" id="626937.HMPREF3293_00673"/>
<protein>
    <submittedName>
        <fullName evidence="10">Putative sugar ABC transporter, ATP binding protein</fullName>
    </submittedName>
</protein>
<keyword evidence="11" id="KW-1185">Reference proteome</keyword>
<dbReference type="OrthoDB" id="9776369at2"/>
<name>A0A136Q738_9FIRM</name>
<dbReference type="PANTHER" id="PTHR43790:SF9">
    <property type="entry name" value="GALACTOFURANOSE TRANSPORTER ATP-BINDING PROTEIN YTFR"/>
    <property type="match status" value="1"/>
</dbReference>
<dbReference type="SUPFAM" id="SSF52540">
    <property type="entry name" value="P-loop containing nucleoside triphosphate hydrolases"/>
    <property type="match status" value="2"/>
</dbReference>
<dbReference type="PATRIC" id="fig|626937.4.peg.664"/>
<dbReference type="GO" id="GO:0005886">
    <property type="term" value="C:plasma membrane"/>
    <property type="evidence" value="ECO:0007669"/>
    <property type="project" value="UniProtKB-SubCell"/>
</dbReference>
<proteinExistence type="predicted"/>
<dbReference type="PROSITE" id="PS50893">
    <property type="entry name" value="ABC_TRANSPORTER_2"/>
    <property type="match status" value="2"/>
</dbReference>
<dbReference type="EMBL" id="LSZW01000041">
    <property type="protein sequence ID" value="KXK66488.1"/>
    <property type="molecule type" value="Genomic_DNA"/>
</dbReference>
<keyword evidence="5" id="KW-0547">Nucleotide-binding</keyword>
<evidence type="ECO:0000256" key="6">
    <source>
        <dbReference type="ARBA" id="ARBA00022840"/>
    </source>
</evidence>
<evidence type="ECO:0000256" key="3">
    <source>
        <dbReference type="ARBA" id="ARBA00022475"/>
    </source>
</evidence>
<keyword evidence="8" id="KW-0472">Membrane</keyword>
<comment type="caution">
    <text evidence="10">The sequence shown here is derived from an EMBL/GenBank/DDBJ whole genome shotgun (WGS) entry which is preliminary data.</text>
</comment>
<evidence type="ECO:0000256" key="8">
    <source>
        <dbReference type="ARBA" id="ARBA00023136"/>
    </source>
</evidence>
<keyword evidence="7" id="KW-1278">Translocase</keyword>
<evidence type="ECO:0000259" key="9">
    <source>
        <dbReference type="PROSITE" id="PS50893"/>
    </source>
</evidence>
<dbReference type="GO" id="GO:0016887">
    <property type="term" value="F:ATP hydrolysis activity"/>
    <property type="evidence" value="ECO:0007669"/>
    <property type="project" value="InterPro"/>
</dbReference>
<dbReference type="Gene3D" id="3.40.50.300">
    <property type="entry name" value="P-loop containing nucleotide triphosphate hydrolases"/>
    <property type="match status" value="2"/>
</dbReference>
<dbReference type="CDD" id="cd03216">
    <property type="entry name" value="ABC_Carb_Monos_I"/>
    <property type="match status" value="1"/>
</dbReference>
<dbReference type="InterPro" id="IPR003439">
    <property type="entry name" value="ABC_transporter-like_ATP-bd"/>
</dbReference>
<dbReference type="CDD" id="cd03215">
    <property type="entry name" value="ABC_Carb_Monos_II"/>
    <property type="match status" value="1"/>
</dbReference>
<sequence length="500" mass="55240">MMAEYILEMKDIVKSFYGVTVLRGVNFGVRPGEVHVLLGENGAGKSTLMKILSGVYKADSGDILIDGKKADVRDPAHSLALGIGMVYQELSLVPEVSVVENIWLGNLPAGKMKFIDWNGAKKRTKQIFDDLGVDIDVNRKTSSYDLGIQQLIEIFRVISKEVKIVILDEPTSSLTDVEVEKLFRTIRKLKKQGISFVYITHKLEEVFEIGDRVTVLRDGSTIGNTIETIEEATEDGLVRMMVGRTIDEQYPKISSVTPEAILEARGLSDGKNFFDVSFTLHKGEVLGVAGLVGSGRSNLARALFGLRRLTDGEITYRGERYAPKNPSRAIENRFGLITKDRKDGLLLHMPIRTNICISKKEGLVKGGFCLRANEKEEAEKYMRLLNIDANSSSRKVRDLSGGNQQKVAVARWICNGTKLFIMDEPTRGVDVGARVEVYNLINEITGNGGAVLMISSDMPELLGISDNIMVMKRGRVTAMLESGECTQELILEKAAGSEMK</sequence>
<comment type="subcellular location">
    <subcellularLocation>
        <location evidence="1">Cell membrane</location>
        <topology evidence="1">Peripheral membrane protein</topology>
    </subcellularLocation>
</comment>
<feature type="domain" description="ABC transporter" evidence="9">
    <location>
        <begin position="256"/>
        <end position="498"/>
    </location>
</feature>
<dbReference type="InterPro" id="IPR027417">
    <property type="entry name" value="P-loop_NTPase"/>
</dbReference>
<dbReference type="InterPro" id="IPR050107">
    <property type="entry name" value="ABC_carbohydrate_import_ATPase"/>
</dbReference>
<reference evidence="10 11" key="1">
    <citation type="submission" date="2016-02" db="EMBL/GenBank/DDBJ databases">
        <authorList>
            <person name="Wen L."/>
            <person name="He K."/>
            <person name="Yang H."/>
        </authorList>
    </citation>
    <scope>NUCLEOTIDE SEQUENCE [LARGE SCALE GENOMIC DNA]</scope>
    <source>
        <strain evidence="10 11">DSM 22607</strain>
    </source>
</reference>
<dbReference type="FunFam" id="3.40.50.300:FF:000127">
    <property type="entry name" value="Ribose import ATP-binding protein RbsA"/>
    <property type="match status" value="1"/>
</dbReference>
<dbReference type="GO" id="GO:0005524">
    <property type="term" value="F:ATP binding"/>
    <property type="evidence" value="ECO:0007669"/>
    <property type="project" value="UniProtKB-KW"/>
</dbReference>
<dbReference type="AlphaFoldDB" id="A0A136Q738"/>
<accession>A0A136Q738</accession>
<dbReference type="InterPro" id="IPR003593">
    <property type="entry name" value="AAA+_ATPase"/>
</dbReference>
<evidence type="ECO:0000256" key="1">
    <source>
        <dbReference type="ARBA" id="ARBA00004202"/>
    </source>
</evidence>
<dbReference type="KEGG" id="cmiu:B1H56_00170"/>